<dbReference type="InterPro" id="IPR001867">
    <property type="entry name" value="OmpR/PhoB-type_DNA-bd"/>
</dbReference>
<dbReference type="SUPFAM" id="SSF48452">
    <property type="entry name" value="TPR-like"/>
    <property type="match status" value="1"/>
</dbReference>
<keyword evidence="4" id="KW-0804">Transcription</keyword>
<feature type="transmembrane region" description="Helical" evidence="7">
    <location>
        <begin position="338"/>
        <end position="358"/>
    </location>
</feature>
<feature type="DNA-binding region" description="OmpR/PhoB-type" evidence="5">
    <location>
        <begin position="1"/>
        <end position="106"/>
    </location>
</feature>
<proteinExistence type="inferred from homology"/>
<dbReference type="RefSeq" id="WP_158277868.1">
    <property type="nucleotide sequence ID" value="NZ_PVZG01000021.1"/>
</dbReference>
<evidence type="ECO:0000313" key="9">
    <source>
        <dbReference type="EMBL" id="PRY21069.1"/>
    </source>
</evidence>
<feature type="transmembrane region" description="Helical" evidence="7">
    <location>
        <begin position="405"/>
        <end position="426"/>
    </location>
</feature>
<comment type="similarity">
    <text evidence="1">Belongs to the AfsR/DnrI/RedD regulatory family.</text>
</comment>
<dbReference type="Gene3D" id="1.25.40.10">
    <property type="entry name" value="Tetratricopeptide repeat domain"/>
    <property type="match status" value="1"/>
</dbReference>
<dbReference type="InterPro" id="IPR036388">
    <property type="entry name" value="WH-like_DNA-bd_sf"/>
</dbReference>
<dbReference type="SUPFAM" id="SSF81585">
    <property type="entry name" value="PsbU/PolX domain-like"/>
    <property type="match status" value="1"/>
</dbReference>
<dbReference type="PANTHER" id="PTHR35807:SF1">
    <property type="entry name" value="TRANSCRIPTIONAL REGULATOR REDD"/>
    <property type="match status" value="1"/>
</dbReference>
<dbReference type="OrthoDB" id="4054020at2"/>
<keyword evidence="2" id="KW-0805">Transcription regulation</keyword>
<dbReference type="EMBL" id="PVZG01000021">
    <property type="protein sequence ID" value="PRY21069.1"/>
    <property type="molecule type" value="Genomic_DNA"/>
</dbReference>
<dbReference type="GO" id="GO:0006355">
    <property type="term" value="P:regulation of DNA-templated transcription"/>
    <property type="evidence" value="ECO:0007669"/>
    <property type="project" value="InterPro"/>
</dbReference>
<dbReference type="CDD" id="cd15831">
    <property type="entry name" value="BTAD"/>
    <property type="match status" value="1"/>
</dbReference>
<dbReference type="Gene3D" id="1.10.150.320">
    <property type="entry name" value="Photosystem II 12 kDa extrinsic protein"/>
    <property type="match status" value="1"/>
</dbReference>
<feature type="compositionally biased region" description="Pro residues" evidence="6">
    <location>
        <begin position="311"/>
        <end position="328"/>
    </location>
</feature>
<feature type="region of interest" description="Disordered" evidence="6">
    <location>
        <begin position="303"/>
        <end position="329"/>
    </location>
</feature>
<dbReference type="Pfam" id="PF03704">
    <property type="entry name" value="BTAD"/>
    <property type="match status" value="1"/>
</dbReference>
<dbReference type="InterPro" id="IPR011990">
    <property type="entry name" value="TPR-like_helical_dom_sf"/>
</dbReference>
<keyword evidence="10" id="KW-1185">Reference proteome</keyword>
<evidence type="ECO:0000256" key="6">
    <source>
        <dbReference type="SAM" id="MobiDB-lite"/>
    </source>
</evidence>
<dbReference type="SUPFAM" id="SSF46894">
    <property type="entry name" value="C-terminal effector domain of the bipartite response regulators"/>
    <property type="match status" value="1"/>
</dbReference>
<dbReference type="AlphaFoldDB" id="A0A2T0RIT8"/>
<sequence>MADAAPGPGLTFELLGEVRAIRDGAPLELGPAKQRAVLAVLLLNAARPVPVHHIVDAVWNDEPPENGANVVQKYVAGLRRVLEPDRSPRTPGELLALTGAGYVLRAEPDAVDADRFETALAQASVQRKSGNLADAADTLRKALALWHGPALAGLTGPVFDAARTRLTEARATAWEKWAEAELARGNHTGVMPDLVRLVEEFPLREGLRAQLMIALHQGGRQAEALAAFRDARAYFLEEFGVEPGERMQETHRRILRGEAFYAEAVDPWADSDDLAAVTPPPAPASPAPPPTYVQHYVPPDQTFPAPGWGAGPPPQLPPPQPPPSLPPPPRKRFPAGEVIFASLLPIIVCSFGCWIYFTYAGFHRREPRQFAVAGGYAFLFLVAFIVAAIDPTPVESNDLSTAESIGFGMLFLLAAVSAIHGGILAAHPGDTPRARTLREQSRQFAAFDPVRARLLGVGRPDLVRLFDDGGLVDLNHAPGHELARLPGISPEAAHRIVIGRFERPYSHPEELIMRGLVSPRTMHRIGSRLICIAPARSPEQAPWTNPYQPH</sequence>
<evidence type="ECO:0000256" key="2">
    <source>
        <dbReference type="ARBA" id="ARBA00023015"/>
    </source>
</evidence>
<dbReference type="Proteomes" id="UP000239209">
    <property type="component" value="Unassembled WGS sequence"/>
</dbReference>
<dbReference type="SMART" id="SM01043">
    <property type="entry name" value="BTAD"/>
    <property type="match status" value="1"/>
</dbReference>
<feature type="compositionally biased region" description="Pro residues" evidence="6">
    <location>
        <begin position="278"/>
        <end position="291"/>
    </location>
</feature>
<feature type="region of interest" description="Disordered" evidence="6">
    <location>
        <begin position="277"/>
        <end position="296"/>
    </location>
</feature>
<protein>
    <submittedName>
        <fullName evidence="9">DNA-binding SARP family transcriptional activator</fullName>
    </submittedName>
</protein>
<dbReference type="Gene3D" id="1.10.10.10">
    <property type="entry name" value="Winged helix-like DNA-binding domain superfamily/Winged helix DNA-binding domain"/>
    <property type="match status" value="1"/>
</dbReference>
<keyword evidence="3 5" id="KW-0238">DNA-binding</keyword>
<evidence type="ECO:0000256" key="7">
    <source>
        <dbReference type="SAM" id="Phobius"/>
    </source>
</evidence>
<keyword evidence="7" id="KW-0812">Transmembrane</keyword>
<keyword evidence="7" id="KW-0472">Membrane</keyword>
<comment type="caution">
    <text evidence="9">The sequence shown here is derived from an EMBL/GenBank/DDBJ whole genome shotgun (WGS) entry which is preliminary data.</text>
</comment>
<gene>
    <name evidence="9" type="ORF">CLV70_12171</name>
</gene>
<evidence type="ECO:0000256" key="5">
    <source>
        <dbReference type="PROSITE-ProRule" id="PRU01091"/>
    </source>
</evidence>
<dbReference type="SMART" id="SM00862">
    <property type="entry name" value="Trans_reg_C"/>
    <property type="match status" value="1"/>
</dbReference>
<evidence type="ECO:0000256" key="4">
    <source>
        <dbReference type="ARBA" id="ARBA00023163"/>
    </source>
</evidence>
<dbReference type="GO" id="GO:0000160">
    <property type="term" value="P:phosphorelay signal transduction system"/>
    <property type="evidence" value="ECO:0007669"/>
    <property type="project" value="InterPro"/>
</dbReference>
<reference evidence="9 10" key="1">
    <citation type="submission" date="2018-03" db="EMBL/GenBank/DDBJ databases">
        <title>Genomic Encyclopedia of Archaeal and Bacterial Type Strains, Phase II (KMG-II): from individual species to whole genera.</title>
        <authorList>
            <person name="Goeker M."/>
        </authorList>
    </citation>
    <scope>NUCLEOTIDE SEQUENCE [LARGE SCALE GENOMIC DNA]</scope>
    <source>
        <strain evidence="9 10">DSM 45348</strain>
    </source>
</reference>
<evidence type="ECO:0000256" key="3">
    <source>
        <dbReference type="ARBA" id="ARBA00023125"/>
    </source>
</evidence>
<dbReference type="GO" id="GO:0003677">
    <property type="term" value="F:DNA binding"/>
    <property type="evidence" value="ECO:0007669"/>
    <property type="project" value="UniProtKB-UniRule"/>
</dbReference>
<feature type="domain" description="OmpR/PhoB-type" evidence="8">
    <location>
        <begin position="1"/>
        <end position="106"/>
    </location>
</feature>
<organism evidence="9 10">
    <name type="scientific">Pseudosporangium ferrugineum</name>
    <dbReference type="NCBI Taxonomy" id="439699"/>
    <lineage>
        <taxon>Bacteria</taxon>
        <taxon>Bacillati</taxon>
        <taxon>Actinomycetota</taxon>
        <taxon>Actinomycetes</taxon>
        <taxon>Micromonosporales</taxon>
        <taxon>Micromonosporaceae</taxon>
        <taxon>Pseudosporangium</taxon>
    </lineage>
</organism>
<accession>A0A2T0RIT8</accession>
<name>A0A2T0RIT8_9ACTN</name>
<evidence type="ECO:0000259" key="8">
    <source>
        <dbReference type="PROSITE" id="PS51755"/>
    </source>
</evidence>
<dbReference type="InterPro" id="IPR051677">
    <property type="entry name" value="AfsR-DnrI-RedD_regulator"/>
</dbReference>
<dbReference type="InterPro" id="IPR016032">
    <property type="entry name" value="Sig_transdc_resp-reg_C-effctor"/>
</dbReference>
<dbReference type="Pfam" id="PF00486">
    <property type="entry name" value="Trans_reg_C"/>
    <property type="match status" value="1"/>
</dbReference>
<evidence type="ECO:0000256" key="1">
    <source>
        <dbReference type="ARBA" id="ARBA00005820"/>
    </source>
</evidence>
<evidence type="ECO:0000313" key="10">
    <source>
        <dbReference type="Proteomes" id="UP000239209"/>
    </source>
</evidence>
<dbReference type="PROSITE" id="PS51755">
    <property type="entry name" value="OMPR_PHOB"/>
    <property type="match status" value="1"/>
</dbReference>
<keyword evidence="7" id="KW-1133">Transmembrane helix</keyword>
<dbReference type="InterPro" id="IPR005158">
    <property type="entry name" value="BTAD"/>
</dbReference>
<feature type="transmembrane region" description="Helical" evidence="7">
    <location>
        <begin position="370"/>
        <end position="389"/>
    </location>
</feature>
<dbReference type="PANTHER" id="PTHR35807">
    <property type="entry name" value="TRANSCRIPTIONAL REGULATOR REDD-RELATED"/>
    <property type="match status" value="1"/>
</dbReference>